<dbReference type="OrthoDB" id="3542100at2"/>
<accession>I0V3Y8</accession>
<dbReference type="AlphaFoldDB" id="I0V3Y8"/>
<evidence type="ECO:0000313" key="2">
    <source>
        <dbReference type="EMBL" id="EID54841.1"/>
    </source>
</evidence>
<feature type="domain" description="Ribbon-helix-helix protein CopG" evidence="1">
    <location>
        <begin position="3"/>
        <end position="37"/>
    </location>
</feature>
<name>I0V3Y8_9PSEU</name>
<dbReference type="eggNOG" id="ENOG50329KH">
    <property type="taxonomic scope" value="Bacteria"/>
</dbReference>
<dbReference type="HOGENOM" id="CLU_175637_0_0_11"/>
<keyword evidence="3" id="KW-1185">Reference proteome</keyword>
<dbReference type="RefSeq" id="WP_006238988.1">
    <property type="nucleotide sequence ID" value="NZ_JH636049.1"/>
</dbReference>
<protein>
    <submittedName>
        <fullName evidence="2">Ribbon-helix-helix protein, copG family</fullName>
    </submittedName>
</protein>
<evidence type="ECO:0000259" key="1">
    <source>
        <dbReference type="Pfam" id="PF01402"/>
    </source>
</evidence>
<dbReference type="Pfam" id="PF01402">
    <property type="entry name" value="RHH_1"/>
    <property type="match status" value="1"/>
</dbReference>
<dbReference type="CDD" id="cd21631">
    <property type="entry name" value="RHH_CopG_NikR-like"/>
    <property type="match status" value="1"/>
</dbReference>
<dbReference type="Proteomes" id="UP000004691">
    <property type="component" value="Unassembled WGS sequence"/>
</dbReference>
<organism evidence="2 3">
    <name type="scientific">Saccharomonospora xinjiangensis XJ-54</name>
    <dbReference type="NCBI Taxonomy" id="882086"/>
    <lineage>
        <taxon>Bacteria</taxon>
        <taxon>Bacillati</taxon>
        <taxon>Actinomycetota</taxon>
        <taxon>Actinomycetes</taxon>
        <taxon>Pseudonocardiales</taxon>
        <taxon>Pseudonocardiaceae</taxon>
        <taxon>Saccharomonospora</taxon>
    </lineage>
</organism>
<dbReference type="InterPro" id="IPR002145">
    <property type="entry name" value="CopG"/>
</dbReference>
<dbReference type="EMBL" id="JH636049">
    <property type="protein sequence ID" value="EID54841.1"/>
    <property type="molecule type" value="Genomic_DNA"/>
</dbReference>
<gene>
    <name evidence="2" type="ORF">SacxiDRAFT_2621</name>
</gene>
<reference evidence="2 3" key="1">
    <citation type="submission" date="2012-01" db="EMBL/GenBank/DDBJ databases">
        <title>Improved High-Quality Draft sequence of Saccharomonospora xinjiangensis XJ-54.</title>
        <authorList>
            <consortium name="US DOE Joint Genome Institute"/>
            <person name="Lucas S."/>
            <person name="Han J."/>
            <person name="Lapidus A."/>
            <person name="Cheng J.-F."/>
            <person name="Goodwin L."/>
            <person name="Pitluck S."/>
            <person name="Peters L."/>
            <person name="Mikhailova N."/>
            <person name="Teshima H."/>
            <person name="Detter J.C."/>
            <person name="Han C."/>
            <person name="Tapia R."/>
            <person name="Land M."/>
            <person name="Hauser L."/>
            <person name="Kyrpides N."/>
            <person name="Ivanova N."/>
            <person name="Pagani I."/>
            <person name="Brambilla E.-M."/>
            <person name="Klenk H.-P."/>
            <person name="Woyke T."/>
        </authorList>
    </citation>
    <scope>NUCLEOTIDE SEQUENCE [LARGE SCALE GENOMIC DNA]</scope>
    <source>
        <strain evidence="2 3">XJ-54</strain>
    </source>
</reference>
<dbReference type="STRING" id="882086.SacxiDRAFT_2621"/>
<evidence type="ECO:0000313" key="3">
    <source>
        <dbReference type="Proteomes" id="UP000004691"/>
    </source>
</evidence>
<proteinExistence type="predicted"/>
<sequence>MVKTTVYLPEELEIRLDAEAAATGISKAELIRRGIAMVLEASHRPRNVRPLPVFNSGRARSAEELDDDLYQQIKERTARR</sequence>